<evidence type="ECO:0000313" key="1">
    <source>
        <dbReference type="EMBL" id="MFC4314415.1"/>
    </source>
</evidence>
<dbReference type="RefSeq" id="WP_380605572.1">
    <property type="nucleotide sequence ID" value="NZ_JBHSDU010000015.1"/>
</dbReference>
<sequence>MSSLNLNRPGPWTSLFPRALKLMAHLERQISDAHWSFGGGTVLMLRIAHRQSKDIDLFVPDPQYLGYVNPRLSDVAESISTDYEESAEFIKFFLREGEIDVVVGTPLTDAPYEMVEYRGRTIRVETSAEVIAKKMWHRGDRAKARDLYDLCAVATAEPAQIKLAEPFMARHGKKFLQALIDGEDVLRRQFAEIDAIGRRLDFDRCVRQAKSIIEPLLK</sequence>
<reference evidence="2" key="1">
    <citation type="journal article" date="2019" name="Int. J. Syst. Evol. Microbiol.">
        <title>The Global Catalogue of Microorganisms (GCM) 10K type strain sequencing project: providing services to taxonomists for standard genome sequencing and annotation.</title>
        <authorList>
            <consortium name="The Broad Institute Genomics Platform"/>
            <consortium name="The Broad Institute Genome Sequencing Center for Infectious Disease"/>
            <person name="Wu L."/>
            <person name="Ma J."/>
        </authorList>
    </citation>
    <scope>NUCLEOTIDE SEQUENCE [LARGE SCALE GENOMIC DNA]</scope>
    <source>
        <strain evidence="2">CGMCC 1.10759</strain>
    </source>
</reference>
<name>A0ABV8T5M9_9GAMM</name>
<dbReference type="GO" id="GO:0016740">
    <property type="term" value="F:transferase activity"/>
    <property type="evidence" value="ECO:0007669"/>
    <property type="project" value="UniProtKB-KW"/>
</dbReference>
<accession>A0ABV8T5M9</accession>
<dbReference type="Proteomes" id="UP001595904">
    <property type="component" value="Unassembled WGS sequence"/>
</dbReference>
<keyword evidence="1" id="KW-0808">Transferase</keyword>
<gene>
    <name evidence="1" type="ORF">ACFPN2_35445</name>
</gene>
<dbReference type="Pfam" id="PF08843">
    <property type="entry name" value="AbiEii"/>
    <property type="match status" value="1"/>
</dbReference>
<evidence type="ECO:0000313" key="2">
    <source>
        <dbReference type="Proteomes" id="UP001595904"/>
    </source>
</evidence>
<keyword evidence="2" id="KW-1185">Reference proteome</keyword>
<dbReference type="SUPFAM" id="SSF81301">
    <property type="entry name" value="Nucleotidyltransferase"/>
    <property type="match status" value="1"/>
</dbReference>
<comment type="caution">
    <text evidence="1">The sequence shown here is derived from an EMBL/GenBank/DDBJ whole genome shotgun (WGS) entry which is preliminary data.</text>
</comment>
<dbReference type="InterPro" id="IPR014942">
    <property type="entry name" value="AbiEii"/>
</dbReference>
<protein>
    <submittedName>
        <fullName evidence="1">Nucleotidyl transferase AbiEii/AbiGii toxin family protein</fullName>
    </submittedName>
</protein>
<dbReference type="InterPro" id="IPR043519">
    <property type="entry name" value="NT_sf"/>
</dbReference>
<organism evidence="1 2">
    <name type="scientific">Steroidobacter flavus</name>
    <dbReference type="NCBI Taxonomy" id="1842136"/>
    <lineage>
        <taxon>Bacteria</taxon>
        <taxon>Pseudomonadati</taxon>
        <taxon>Pseudomonadota</taxon>
        <taxon>Gammaproteobacteria</taxon>
        <taxon>Steroidobacterales</taxon>
        <taxon>Steroidobacteraceae</taxon>
        <taxon>Steroidobacter</taxon>
    </lineage>
</organism>
<dbReference type="EMBL" id="JBHSDU010000015">
    <property type="protein sequence ID" value="MFC4314415.1"/>
    <property type="molecule type" value="Genomic_DNA"/>
</dbReference>
<proteinExistence type="predicted"/>